<dbReference type="InterPro" id="IPR058968">
    <property type="entry name" value="YoqH-like"/>
</dbReference>
<organism evidence="1 2">
    <name type="scientific">Metabacillus arenae</name>
    <dbReference type="NCBI Taxonomy" id="2771434"/>
    <lineage>
        <taxon>Bacteria</taxon>
        <taxon>Bacillati</taxon>
        <taxon>Bacillota</taxon>
        <taxon>Bacilli</taxon>
        <taxon>Bacillales</taxon>
        <taxon>Bacillaceae</taxon>
        <taxon>Metabacillus</taxon>
    </lineage>
</organism>
<evidence type="ECO:0000313" key="2">
    <source>
        <dbReference type="Proteomes" id="UP000626844"/>
    </source>
</evidence>
<protein>
    <submittedName>
        <fullName evidence="1">Uncharacterized protein</fullName>
    </submittedName>
</protein>
<accession>A0A926NNX4</accession>
<proteinExistence type="predicted"/>
<comment type="caution">
    <text evidence="1">The sequence shown here is derived from an EMBL/GenBank/DDBJ whole genome shotgun (WGS) entry which is preliminary data.</text>
</comment>
<reference evidence="1" key="1">
    <citation type="submission" date="2020-09" db="EMBL/GenBank/DDBJ databases">
        <title>A novel bacterium of genus Bacillus, isolated from South China Sea.</title>
        <authorList>
            <person name="Huang H."/>
            <person name="Mo K."/>
            <person name="Hu Y."/>
        </authorList>
    </citation>
    <scope>NUCLEOTIDE SEQUENCE</scope>
    <source>
        <strain evidence="1">IB182487</strain>
    </source>
</reference>
<gene>
    <name evidence="1" type="ORF">IC621_13560</name>
</gene>
<dbReference type="RefSeq" id="WP_191158861.1">
    <property type="nucleotide sequence ID" value="NZ_JACXAI010000017.1"/>
</dbReference>
<keyword evidence="2" id="KW-1185">Reference proteome</keyword>
<evidence type="ECO:0000313" key="1">
    <source>
        <dbReference type="EMBL" id="MBD1381261.1"/>
    </source>
</evidence>
<dbReference type="AlphaFoldDB" id="A0A926NNX4"/>
<dbReference type="Pfam" id="PF26349">
    <property type="entry name" value="YoqH"/>
    <property type="match status" value="1"/>
</dbReference>
<dbReference type="Proteomes" id="UP000626844">
    <property type="component" value="Unassembled WGS sequence"/>
</dbReference>
<name>A0A926NNX4_9BACI</name>
<dbReference type="EMBL" id="JACXAI010000017">
    <property type="protein sequence ID" value="MBD1381261.1"/>
    <property type="molecule type" value="Genomic_DNA"/>
</dbReference>
<sequence length="168" mass="18818">MIKIVKSLTVLLVLIFPNTGTILAQTLTPISYPCSVVLHPVKDVPNIQGTALITKVKKPYTDTPMSPVRERKSVGIYADWLPLPSSFGGYDQYEGFAQIADEISWQFKMYQIKEEAPSWFGGTPWVGKFDEISLELPANTRVEVRLFNSKTKKLGPAILQNTLQSCRN</sequence>